<keyword evidence="2" id="KW-1185">Reference proteome</keyword>
<organism evidence="1 2">
    <name type="scientific">Tritrichomonas musculus</name>
    <dbReference type="NCBI Taxonomy" id="1915356"/>
    <lineage>
        <taxon>Eukaryota</taxon>
        <taxon>Metamonada</taxon>
        <taxon>Parabasalia</taxon>
        <taxon>Tritrichomonadida</taxon>
        <taxon>Tritrichomonadidae</taxon>
        <taxon>Tritrichomonas</taxon>
    </lineage>
</organism>
<gene>
    <name evidence="1" type="ORF">M9Y10_043633</name>
</gene>
<protein>
    <submittedName>
        <fullName evidence="1">Uncharacterized protein</fullName>
    </submittedName>
</protein>
<evidence type="ECO:0000313" key="2">
    <source>
        <dbReference type="Proteomes" id="UP001470230"/>
    </source>
</evidence>
<accession>A0ABR2K077</accession>
<sequence length="66" mass="7236">MLSTAYEEFTTETRSLVSIASITRSFMSFTSTTRPTILIISATRLLNTPTIDDGSLETVTTTSRSL</sequence>
<reference evidence="1 2" key="1">
    <citation type="submission" date="2024-04" db="EMBL/GenBank/DDBJ databases">
        <title>Tritrichomonas musculus Genome.</title>
        <authorList>
            <person name="Alves-Ferreira E."/>
            <person name="Grigg M."/>
            <person name="Lorenzi H."/>
            <person name="Galac M."/>
        </authorList>
    </citation>
    <scope>NUCLEOTIDE SEQUENCE [LARGE SCALE GENOMIC DNA]</scope>
    <source>
        <strain evidence="1 2">EAF2021</strain>
    </source>
</reference>
<name>A0ABR2K077_9EUKA</name>
<dbReference type="EMBL" id="JAPFFF010000008">
    <property type="protein sequence ID" value="KAK8884519.1"/>
    <property type="molecule type" value="Genomic_DNA"/>
</dbReference>
<proteinExistence type="predicted"/>
<comment type="caution">
    <text evidence="1">The sequence shown here is derived from an EMBL/GenBank/DDBJ whole genome shotgun (WGS) entry which is preliminary data.</text>
</comment>
<evidence type="ECO:0000313" key="1">
    <source>
        <dbReference type="EMBL" id="KAK8884519.1"/>
    </source>
</evidence>
<dbReference type="Proteomes" id="UP001470230">
    <property type="component" value="Unassembled WGS sequence"/>
</dbReference>